<reference evidence="1 2" key="1">
    <citation type="submission" date="2016-10" db="EMBL/GenBank/DDBJ databases">
        <authorList>
            <person name="de Groot N.N."/>
        </authorList>
    </citation>
    <scope>NUCLEOTIDE SEQUENCE [LARGE SCALE GENOMIC DNA]</scope>
    <source>
        <strain evidence="1 2">R-24608</strain>
    </source>
</reference>
<evidence type="ECO:0000313" key="2">
    <source>
        <dbReference type="Proteomes" id="UP000183656"/>
    </source>
</evidence>
<evidence type="ECO:0000313" key="1">
    <source>
        <dbReference type="EMBL" id="SFU97355.1"/>
    </source>
</evidence>
<protein>
    <submittedName>
        <fullName evidence="1">Uncharacterized protein</fullName>
    </submittedName>
</protein>
<proteinExistence type="predicted"/>
<name>A0A1I7KIT2_9BURK</name>
<dbReference type="Proteomes" id="UP000183656">
    <property type="component" value="Unassembled WGS sequence"/>
</dbReference>
<dbReference type="EMBL" id="FPBX01000053">
    <property type="protein sequence ID" value="SFU97355.1"/>
    <property type="molecule type" value="Genomic_DNA"/>
</dbReference>
<keyword evidence="2" id="KW-1185">Reference proteome</keyword>
<accession>A0A1I7KIT2</accession>
<sequence length="37" mass="3987">MHIALGLSESASQLLQLFFRLGTRGALPIDLTKGSML</sequence>
<dbReference type="AlphaFoldDB" id="A0A1I7KIT2"/>
<organism evidence="1 2">
    <name type="scientific">Paenacidovorax caeni</name>
    <dbReference type="NCBI Taxonomy" id="343013"/>
    <lineage>
        <taxon>Bacteria</taxon>
        <taxon>Pseudomonadati</taxon>
        <taxon>Pseudomonadota</taxon>
        <taxon>Betaproteobacteria</taxon>
        <taxon>Burkholderiales</taxon>
        <taxon>Comamonadaceae</taxon>
        <taxon>Paenacidovorax</taxon>
    </lineage>
</organism>
<gene>
    <name evidence="1" type="ORF">SAMN04489707_105315</name>
</gene>